<dbReference type="Proteomes" id="UP000323930">
    <property type="component" value="Unassembled WGS sequence"/>
</dbReference>
<dbReference type="RefSeq" id="WP_148540192.1">
    <property type="nucleotide sequence ID" value="NZ_VSDQ01000332.1"/>
</dbReference>
<comment type="caution">
    <text evidence="1">The sequence shown here is derived from an EMBL/GenBank/DDBJ whole genome shotgun (WGS) entry which is preliminary data.</text>
</comment>
<name>A0A5D0IWN8_9FLAO</name>
<evidence type="ECO:0000313" key="1">
    <source>
        <dbReference type="EMBL" id="TYA86767.1"/>
    </source>
</evidence>
<dbReference type="PANTHER" id="PTHR21180">
    <property type="entry name" value="ENDONUCLEASE/EXONUCLEASE/PHOSPHATASE FAMILY DOMAIN-CONTAINING PROTEIN 1"/>
    <property type="match status" value="1"/>
</dbReference>
<proteinExistence type="predicted"/>
<dbReference type="AlphaFoldDB" id="A0A5D0IWN8"/>
<sequence length="289" mass="33339">MKSHFMFTKKQRNGIFLLVVLILILQTIYFLIDFSSTEIIVNEQKLAQFNKEIDSLRNIEIESRKPKMFPFNPNYITDYKGAVLGMSTKEIDRLFAYRAKGKWINSSLQFQEVTKVSDSLLSRISPYFKFPDFREKNKAKRAANNLKSAQPKTYSQKLDLNKATAQQLQIVNGVGKVLSQRIIRFRNTFIGGFIADVQLKDVYGLTPELIELILSDFTVNTPRSVKKINLNEATVEELVTIQHIDYDLAANIIEERVLREGINSMTELSKVKGFPINKIEIIELYLCFH</sequence>
<dbReference type="InterPro" id="IPR051675">
    <property type="entry name" value="Endo/Exo/Phosphatase_dom_1"/>
</dbReference>
<accession>A0A5D0IWN8</accession>
<dbReference type="Gene3D" id="1.10.150.320">
    <property type="entry name" value="Photosystem II 12 kDa extrinsic protein"/>
    <property type="match status" value="2"/>
</dbReference>
<organism evidence="1 2">
    <name type="scientific">Seonamhaeicola marinus</name>
    <dbReference type="NCBI Taxonomy" id="1912246"/>
    <lineage>
        <taxon>Bacteria</taxon>
        <taxon>Pseudomonadati</taxon>
        <taxon>Bacteroidota</taxon>
        <taxon>Flavobacteriia</taxon>
        <taxon>Flavobacteriales</taxon>
        <taxon>Flavobacteriaceae</taxon>
    </lineage>
</organism>
<dbReference type="PANTHER" id="PTHR21180:SF32">
    <property type="entry name" value="ENDONUCLEASE_EXONUCLEASE_PHOSPHATASE FAMILY DOMAIN-CONTAINING PROTEIN 1"/>
    <property type="match status" value="1"/>
</dbReference>
<dbReference type="Pfam" id="PF12836">
    <property type="entry name" value="HHH_3"/>
    <property type="match status" value="2"/>
</dbReference>
<gene>
    <name evidence="1" type="ORF">FUA24_04375</name>
</gene>
<protein>
    <submittedName>
        <fullName evidence="1">Helix-hairpin-helix domain-containing protein</fullName>
    </submittedName>
</protein>
<dbReference type="OrthoDB" id="981124at2"/>
<evidence type="ECO:0000313" key="2">
    <source>
        <dbReference type="Proteomes" id="UP000323930"/>
    </source>
</evidence>
<dbReference type="InterPro" id="IPR010994">
    <property type="entry name" value="RuvA_2-like"/>
</dbReference>
<dbReference type="SUPFAM" id="SSF47781">
    <property type="entry name" value="RuvA domain 2-like"/>
    <property type="match status" value="2"/>
</dbReference>
<keyword evidence="2" id="KW-1185">Reference proteome</keyword>
<reference evidence="1 2" key="1">
    <citation type="submission" date="2019-08" db="EMBL/GenBank/DDBJ databases">
        <title>Seonamhaeicola sediminis sp. nov., isolated from marine sediment.</title>
        <authorList>
            <person name="Cao W.R."/>
        </authorList>
    </citation>
    <scope>NUCLEOTIDE SEQUENCE [LARGE SCALE GENOMIC DNA]</scope>
    <source>
        <strain evidence="1 2">B011</strain>
    </source>
</reference>
<dbReference type="EMBL" id="VSDQ01000332">
    <property type="protein sequence ID" value="TYA86767.1"/>
    <property type="molecule type" value="Genomic_DNA"/>
</dbReference>